<feature type="region of interest" description="Disordered" evidence="1">
    <location>
        <begin position="221"/>
        <end position="242"/>
    </location>
</feature>
<dbReference type="AlphaFoldDB" id="A0AAU7JGK8"/>
<dbReference type="NCBIfam" id="TIGR02522">
    <property type="entry name" value="pilus_cpaD"/>
    <property type="match status" value="1"/>
</dbReference>
<name>A0AAU7JGK8_9HYPH</name>
<dbReference type="EMBL" id="CP157484">
    <property type="protein sequence ID" value="XBO39321.1"/>
    <property type="molecule type" value="Genomic_DNA"/>
</dbReference>
<evidence type="ECO:0000256" key="2">
    <source>
        <dbReference type="SAM" id="SignalP"/>
    </source>
</evidence>
<dbReference type="Pfam" id="PF09476">
    <property type="entry name" value="Pilus_CpaD"/>
    <property type="match status" value="1"/>
</dbReference>
<evidence type="ECO:0000313" key="3">
    <source>
        <dbReference type="EMBL" id="XBO39321.1"/>
    </source>
</evidence>
<dbReference type="InterPro" id="IPR019027">
    <property type="entry name" value="Pilus_biogenesis_CpaD-related"/>
</dbReference>
<dbReference type="InterPro" id="IPR013361">
    <property type="entry name" value="Pilus_CpaD"/>
</dbReference>
<keyword evidence="2" id="KW-0732">Signal</keyword>
<evidence type="ECO:0000256" key="1">
    <source>
        <dbReference type="SAM" id="MobiDB-lite"/>
    </source>
</evidence>
<proteinExistence type="predicted"/>
<protein>
    <submittedName>
        <fullName evidence="3">CpaD family pilus assembly protein</fullName>
    </submittedName>
</protein>
<sequence length="242" mass="25615">MSNTAARSRAAALGVVLAASAMAAGCRADGEVTASIFPADYRVRHPIALTYAPNTLDLFISRNMTGLDARQAEDLRAFAAEYRRSGRGPMTVLVPVEPNAPAASRRGADAVRSALAAAGVSRAYLQVQSYPGPGNSLASPVRLVFSKLQAKVTSECGQFRTDVGGTAGTIEGWQNRDYYNFGCASQTALANQVADPLDLQRARVEERSDVVKRMKVFDDARKGSDPSTSWKTEAAAVNGAGN</sequence>
<feature type="signal peptide" evidence="2">
    <location>
        <begin position="1"/>
        <end position="23"/>
    </location>
</feature>
<dbReference type="PROSITE" id="PS51257">
    <property type="entry name" value="PROKAR_LIPOPROTEIN"/>
    <property type="match status" value="1"/>
</dbReference>
<dbReference type="RefSeq" id="WP_406856163.1">
    <property type="nucleotide sequence ID" value="NZ_CP157484.1"/>
</dbReference>
<reference evidence="3" key="1">
    <citation type="submission" date="2024-05" db="EMBL/GenBank/DDBJ databases">
        <authorList>
            <person name="Kim S."/>
            <person name="Heo J."/>
            <person name="Choi H."/>
            <person name="Choi Y."/>
            <person name="Kwon S.-W."/>
            <person name="Kim Y."/>
        </authorList>
    </citation>
    <scope>NUCLEOTIDE SEQUENCE</scope>
    <source>
        <strain evidence="3">KACC 23698</strain>
    </source>
</reference>
<organism evidence="3">
    <name type="scientific">Alsobacter sp. KACC 23698</name>
    <dbReference type="NCBI Taxonomy" id="3149229"/>
    <lineage>
        <taxon>Bacteria</taxon>
        <taxon>Pseudomonadati</taxon>
        <taxon>Pseudomonadota</taxon>
        <taxon>Alphaproteobacteria</taxon>
        <taxon>Hyphomicrobiales</taxon>
        <taxon>Alsobacteraceae</taxon>
        <taxon>Alsobacter</taxon>
    </lineage>
</organism>
<feature type="chain" id="PRO_5043705941" evidence="2">
    <location>
        <begin position="24"/>
        <end position="242"/>
    </location>
</feature>
<gene>
    <name evidence="3" type="ORF">ABEG18_00605</name>
</gene>
<accession>A0AAU7JGK8</accession>